<keyword evidence="6" id="KW-1185">Reference proteome</keyword>
<keyword evidence="4" id="KW-1005">Bacterial flagellum biogenesis</keyword>
<accession>A0ABT9VLU0</accession>
<evidence type="ECO:0000256" key="2">
    <source>
        <dbReference type="ARBA" id="ARBA00022845"/>
    </source>
</evidence>
<sequence length="77" mass="8547">MLILSRKVQESIMIGDDIEITITAIEGEQVKVGIKAPRNVDIHRKEIYQAIQQENNAASQAPLDVLKGLSKKLGKHL</sequence>
<dbReference type="SUPFAM" id="SSF117130">
    <property type="entry name" value="CsrA-like"/>
    <property type="match status" value="1"/>
</dbReference>
<dbReference type="NCBIfam" id="TIGR00202">
    <property type="entry name" value="csrA"/>
    <property type="match status" value="1"/>
</dbReference>
<dbReference type="HAMAP" id="MF_00167">
    <property type="entry name" value="CsrA"/>
    <property type="match status" value="1"/>
</dbReference>
<evidence type="ECO:0000256" key="3">
    <source>
        <dbReference type="ARBA" id="ARBA00022884"/>
    </source>
</evidence>
<dbReference type="InterPro" id="IPR036107">
    <property type="entry name" value="CsrA_sf"/>
</dbReference>
<comment type="caution">
    <text evidence="5">The sequence shown here is derived from an EMBL/GenBank/DDBJ whole genome shotgun (WGS) entry which is preliminary data.</text>
</comment>
<comment type="similarity">
    <text evidence="4">Belongs to the CsrA/RsmA family.</text>
</comment>
<keyword evidence="4" id="KW-0678">Repressor</keyword>
<keyword evidence="2 4" id="KW-0810">Translation regulation</keyword>
<name>A0ABT9VLU0_9BACI</name>
<proteinExistence type="inferred from homology"/>
<reference evidence="5 6" key="1">
    <citation type="submission" date="2023-07" db="EMBL/GenBank/DDBJ databases">
        <title>Genomic Encyclopedia of Type Strains, Phase IV (KMG-IV): sequencing the most valuable type-strain genomes for metagenomic binning, comparative biology and taxonomic classification.</title>
        <authorList>
            <person name="Goeker M."/>
        </authorList>
    </citation>
    <scope>NUCLEOTIDE SEQUENCE [LARGE SCALE GENOMIC DNA]</scope>
    <source>
        <strain evidence="5 6">DSM 19092</strain>
    </source>
</reference>
<evidence type="ECO:0000313" key="5">
    <source>
        <dbReference type="EMBL" id="MDQ0161926.1"/>
    </source>
</evidence>
<dbReference type="Gene3D" id="2.60.40.4380">
    <property type="entry name" value="Translational regulator CsrA"/>
    <property type="match status" value="1"/>
</dbReference>
<comment type="subcellular location">
    <subcellularLocation>
        <location evidence="4">Cytoplasm</location>
    </subcellularLocation>
</comment>
<evidence type="ECO:0000256" key="4">
    <source>
        <dbReference type="HAMAP-Rule" id="MF_00167"/>
    </source>
</evidence>
<dbReference type="PANTHER" id="PTHR34984:SF1">
    <property type="entry name" value="CARBON STORAGE REGULATOR"/>
    <property type="match status" value="1"/>
</dbReference>
<evidence type="ECO:0000313" key="6">
    <source>
        <dbReference type="Proteomes" id="UP001225646"/>
    </source>
</evidence>
<dbReference type="Pfam" id="PF02599">
    <property type="entry name" value="CsrA"/>
    <property type="match status" value="1"/>
</dbReference>
<dbReference type="NCBIfam" id="NF002469">
    <property type="entry name" value="PRK01712.1"/>
    <property type="match status" value="1"/>
</dbReference>
<dbReference type="RefSeq" id="WP_044896022.1">
    <property type="nucleotide sequence ID" value="NZ_JAUSTR010000002.1"/>
</dbReference>
<comment type="subunit">
    <text evidence="4">Homodimer; the beta-strands of each monomer intercalate to form a hydrophobic core, while the alpha-helices form wings that extend away from the core.</text>
</comment>
<organism evidence="5 6">
    <name type="scientific">Aeribacillus alveayuensis</name>
    <dbReference type="NCBI Taxonomy" id="279215"/>
    <lineage>
        <taxon>Bacteria</taxon>
        <taxon>Bacillati</taxon>
        <taxon>Bacillota</taxon>
        <taxon>Bacilli</taxon>
        <taxon>Bacillales</taxon>
        <taxon>Bacillaceae</taxon>
        <taxon>Aeribacillus</taxon>
    </lineage>
</organism>
<dbReference type="EMBL" id="JAUSTR010000002">
    <property type="protein sequence ID" value="MDQ0161926.1"/>
    <property type="molecule type" value="Genomic_DNA"/>
</dbReference>
<keyword evidence="3 4" id="KW-0694">RNA-binding</keyword>
<comment type="function">
    <text evidence="4">A translational regulator that binds mRNA to regulate translation initiation and/or mRNA stability. Usually binds in the 5'-UTR at or near the Shine-Dalgarno sequence preventing ribosome-binding, thus repressing translation. Its main target seems to be the major flagellin gene, while its function is anatagonized by FliW.</text>
</comment>
<keyword evidence="1 4" id="KW-0963">Cytoplasm</keyword>
<dbReference type="PANTHER" id="PTHR34984">
    <property type="entry name" value="CARBON STORAGE REGULATOR"/>
    <property type="match status" value="1"/>
</dbReference>
<protein>
    <recommendedName>
        <fullName evidence="4">Translational regulator CsrA</fullName>
    </recommendedName>
</protein>
<evidence type="ECO:0000256" key="1">
    <source>
        <dbReference type="ARBA" id="ARBA00022490"/>
    </source>
</evidence>
<gene>
    <name evidence="4" type="primary">csrA</name>
    <name evidence="5" type="ORF">J2S06_001000</name>
</gene>
<dbReference type="InterPro" id="IPR003751">
    <property type="entry name" value="CsrA"/>
</dbReference>
<dbReference type="Proteomes" id="UP001225646">
    <property type="component" value="Unassembled WGS sequence"/>
</dbReference>